<gene>
    <name evidence="3" type="ORF">CS009_06930</name>
</gene>
<feature type="domain" description="Peptidase C51" evidence="2">
    <location>
        <begin position="242"/>
        <end position="368"/>
    </location>
</feature>
<dbReference type="Proteomes" id="UP000221763">
    <property type="component" value="Unassembled WGS sequence"/>
</dbReference>
<evidence type="ECO:0000259" key="2">
    <source>
        <dbReference type="PROSITE" id="PS50911"/>
    </source>
</evidence>
<sequence length="370" mass="39453">MKKTIAITLALYPFLLPLFLVLLFAGAMGGGATGGGTSAIEGSSYTDHWSTGDPYTHNLLVHRYGITAKQLDGFLDSTGIAYDKSRINGEKLLQWEKASGLDVRAIVSIAQMESSYGTAGVTTSPGANMFGYGAFDSTPGNATNYNDEKAVTGLTQVTIIQNKNETFKVQDDKAKKYANGTLNTATEGGVYFTDTSGSGKARAEVMKKLDKYIDDHGGTPKAPAEKAPTGTRDGGGVTADGVPAGYSLTKKIDTSGYIAQSYPYGQCTWFVFNRAKEFGINYDPYMGNGGEWQYKPGYETTHTPLEHTAVSFTPGTAGSDPTYGHVAFVEQVKSDGSILISESNAKGLGVVSYRTFDKAQASQFTYVIGK</sequence>
<evidence type="ECO:0000256" key="1">
    <source>
        <dbReference type="SAM" id="MobiDB-lite"/>
    </source>
</evidence>
<reference evidence="3 4" key="1">
    <citation type="submission" date="2017-10" db="EMBL/GenBank/DDBJ databases">
        <title>Whole-genome sequence of three Streptococcus macedonicus strains isolated from Italian cheeses of the Veneto region.</title>
        <authorList>
            <person name="Treu L."/>
            <person name="De Diego-Diaz B."/>
            <person name="Papadimitriou K."/>
            <person name="Tsakalidou E."/>
            <person name="Corich V."/>
            <person name="Giacomini A."/>
        </authorList>
    </citation>
    <scope>NUCLEOTIDE SEQUENCE [LARGE SCALE GENOMIC DNA]</scope>
    <source>
        <strain evidence="3 4">19AS</strain>
    </source>
</reference>
<dbReference type="InterPro" id="IPR038765">
    <property type="entry name" value="Papain-like_cys_pep_sf"/>
</dbReference>
<dbReference type="SUPFAM" id="SSF54001">
    <property type="entry name" value="Cysteine proteinases"/>
    <property type="match status" value="1"/>
</dbReference>
<name>A0AAP8FY60_STRMC</name>
<dbReference type="Pfam" id="PF05257">
    <property type="entry name" value="CHAP"/>
    <property type="match status" value="1"/>
</dbReference>
<evidence type="ECO:0000313" key="4">
    <source>
        <dbReference type="Proteomes" id="UP000221763"/>
    </source>
</evidence>
<dbReference type="PROSITE" id="PS50911">
    <property type="entry name" value="CHAP"/>
    <property type="match status" value="1"/>
</dbReference>
<comment type="caution">
    <text evidence="3">The sequence shown here is derived from an EMBL/GenBank/DDBJ whole genome shotgun (WGS) entry which is preliminary data.</text>
</comment>
<protein>
    <submittedName>
        <fullName evidence="3">CHAP domain-containing protein</fullName>
    </submittedName>
</protein>
<dbReference type="AlphaFoldDB" id="A0AAP8FY60"/>
<dbReference type="EMBL" id="PEBN01000031">
    <property type="protein sequence ID" value="PHV57002.1"/>
    <property type="molecule type" value="Genomic_DNA"/>
</dbReference>
<evidence type="ECO:0000313" key="3">
    <source>
        <dbReference type="EMBL" id="PHV57002.1"/>
    </source>
</evidence>
<accession>A0AAP8FY60</accession>
<dbReference type="InterPro" id="IPR007921">
    <property type="entry name" value="CHAP_dom"/>
</dbReference>
<feature type="region of interest" description="Disordered" evidence="1">
    <location>
        <begin position="214"/>
        <end position="238"/>
    </location>
</feature>
<dbReference type="Gene3D" id="3.90.1720.10">
    <property type="entry name" value="endopeptidase domain like (from Nostoc punctiforme)"/>
    <property type="match status" value="1"/>
</dbReference>
<proteinExistence type="predicted"/>
<dbReference type="RefSeq" id="WP_099421248.1">
    <property type="nucleotide sequence ID" value="NZ_PEBN01000031.1"/>
</dbReference>
<organism evidence="3 4">
    <name type="scientific">Streptococcus macedonicus</name>
    <name type="common">Streptococcus gallolyticus macedonicus</name>
    <dbReference type="NCBI Taxonomy" id="59310"/>
    <lineage>
        <taxon>Bacteria</taxon>
        <taxon>Bacillati</taxon>
        <taxon>Bacillota</taxon>
        <taxon>Bacilli</taxon>
        <taxon>Lactobacillales</taxon>
        <taxon>Streptococcaceae</taxon>
        <taxon>Streptococcus</taxon>
    </lineage>
</organism>